<gene>
    <name evidence="1" type="ORF">QBC34DRAFT_413289</name>
</gene>
<reference evidence="1" key="1">
    <citation type="journal article" date="2023" name="Mol. Phylogenet. Evol.">
        <title>Genome-scale phylogeny and comparative genomics of the fungal order Sordariales.</title>
        <authorList>
            <person name="Hensen N."/>
            <person name="Bonometti L."/>
            <person name="Westerberg I."/>
            <person name="Brannstrom I.O."/>
            <person name="Guillou S."/>
            <person name="Cros-Aarteil S."/>
            <person name="Calhoun S."/>
            <person name="Haridas S."/>
            <person name="Kuo A."/>
            <person name="Mondo S."/>
            <person name="Pangilinan J."/>
            <person name="Riley R."/>
            <person name="LaButti K."/>
            <person name="Andreopoulos B."/>
            <person name="Lipzen A."/>
            <person name="Chen C."/>
            <person name="Yan M."/>
            <person name="Daum C."/>
            <person name="Ng V."/>
            <person name="Clum A."/>
            <person name="Steindorff A."/>
            <person name="Ohm R.A."/>
            <person name="Martin F."/>
            <person name="Silar P."/>
            <person name="Natvig D.O."/>
            <person name="Lalanne C."/>
            <person name="Gautier V."/>
            <person name="Ament-Velasquez S.L."/>
            <person name="Kruys A."/>
            <person name="Hutchinson M.I."/>
            <person name="Powell A.J."/>
            <person name="Barry K."/>
            <person name="Miller A.N."/>
            <person name="Grigoriev I.V."/>
            <person name="Debuchy R."/>
            <person name="Gladieux P."/>
            <person name="Hiltunen Thoren M."/>
            <person name="Johannesson H."/>
        </authorList>
    </citation>
    <scope>NUCLEOTIDE SEQUENCE</scope>
    <source>
        <strain evidence="1">PSN243</strain>
    </source>
</reference>
<dbReference type="Proteomes" id="UP001321760">
    <property type="component" value="Unassembled WGS sequence"/>
</dbReference>
<accession>A0AAV9GEG2</accession>
<evidence type="ECO:0000313" key="2">
    <source>
        <dbReference type="Proteomes" id="UP001321760"/>
    </source>
</evidence>
<comment type="caution">
    <text evidence="1">The sequence shown here is derived from an EMBL/GenBank/DDBJ whole genome shotgun (WGS) entry which is preliminary data.</text>
</comment>
<dbReference type="AlphaFoldDB" id="A0AAV9GEG2"/>
<dbReference type="EMBL" id="MU865965">
    <property type="protein sequence ID" value="KAK4445506.1"/>
    <property type="molecule type" value="Genomic_DNA"/>
</dbReference>
<proteinExistence type="predicted"/>
<protein>
    <recommendedName>
        <fullName evidence="3">Secreted protein</fullName>
    </recommendedName>
</protein>
<evidence type="ECO:0000313" key="1">
    <source>
        <dbReference type="EMBL" id="KAK4445506.1"/>
    </source>
</evidence>
<evidence type="ECO:0008006" key="3">
    <source>
        <dbReference type="Google" id="ProtNLM"/>
    </source>
</evidence>
<name>A0AAV9GEG2_9PEZI</name>
<organism evidence="1 2">
    <name type="scientific">Podospora aff. communis PSN243</name>
    <dbReference type="NCBI Taxonomy" id="3040156"/>
    <lineage>
        <taxon>Eukaryota</taxon>
        <taxon>Fungi</taxon>
        <taxon>Dikarya</taxon>
        <taxon>Ascomycota</taxon>
        <taxon>Pezizomycotina</taxon>
        <taxon>Sordariomycetes</taxon>
        <taxon>Sordariomycetidae</taxon>
        <taxon>Sordariales</taxon>
        <taxon>Podosporaceae</taxon>
        <taxon>Podospora</taxon>
    </lineage>
</organism>
<sequence>MNKQMILILGFAYTMTESISGVLHAVNCIIPAIHACGKRLKTLVEPYSSPVSKDSPARQVGCVRPQIGFASP</sequence>
<reference evidence="1" key="2">
    <citation type="submission" date="2023-05" db="EMBL/GenBank/DDBJ databases">
        <authorList>
            <consortium name="Lawrence Berkeley National Laboratory"/>
            <person name="Steindorff A."/>
            <person name="Hensen N."/>
            <person name="Bonometti L."/>
            <person name="Westerberg I."/>
            <person name="Brannstrom I.O."/>
            <person name="Guillou S."/>
            <person name="Cros-Aarteil S."/>
            <person name="Calhoun S."/>
            <person name="Haridas S."/>
            <person name="Kuo A."/>
            <person name="Mondo S."/>
            <person name="Pangilinan J."/>
            <person name="Riley R."/>
            <person name="Labutti K."/>
            <person name="Andreopoulos B."/>
            <person name="Lipzen A."/>
            <person name="Chen C."/>
            <person name="Yanf M."/>
            <person name="Daum C."/>
            <person name="Ng V."/>
            <person name="Clum A."/>
            <person name="Ohm R."/>
            <person name="Martin F."/>
            <person name="Silar P."/>
            <person name="Natvig D."/>
            <person name="Lalanne C."/>
            <person name="Gautier V."/>
            <person name="Ament-Velasquez S.L."/>
            <person name="Kruys A."/>
            <person name="Hutchinson M.I."/>
            <person name="Powell A.J."/>
            <person name="Barry K."/>
            <person name="Miller A.N."/>
            <person name="Grigoriev I.V."/>
            <person name="Debuchy R."/>
            <person name="Gladieux P."/>
            <person name="Thoren M.H."/>
            <person name="Johannesson H."/>
        </authorList>
    </citation>
    <scope>NUCLEOTIDE SEQUENCE</scope>
    <source>
        <strain evidence="1">PSN243</strain>
    </source>
</reference>
<keyword evidence="2" id="KW-1185">Reference proteome</keyword>